<reference evidence="4 6" key="1">
    <citation type="journal article" date="2015" name="Int. J. Syst. Evol. Microbiol.">
        <title>Complete genome sequence of Salinicoccus halodurans H3B36, isolated from the Qaidam Basin in China.</title>
        <authorList>
            <person name="Jiang K."/>
            <person name="Xue Y."/>
            <person name="Ma Y."/>
        </authorList>
    </citation>
    <scope>NUCLEOTIDE SEQUENCE [LARGE SCALE GENOMIC DNA]</scope>
    <source>
        <strain evidence="4 6">H3B36</strain>
    </source>
</reference>
<feature type="compositionally biased region" description="Acidic residues" evidence="2">
    <location>
        <begin position="24"/>
        <end position="55"/>
    </location>
</feature>
<evidence type="ECO:0000256" key="3">
    <source>
        <dbReference type="SAM" id="SignalP"/>
    </source>
</evidence>
<gene>
    <name evidence="4" type="ORF">AAT16_02920</name>
    <name evidence="5" type="ORF">SAMN05216235_1939</name>
</gene>
<feature type="region of interest" description="Disordered" evidence="2">
    <location>
        <begin position="23"/>
        <end position="58"/>
    </location>
</feature>
<keyword evidence="1 3" id="KW-0732">Signal</keyword>
<evidence type="ECO:0000256" key="1">
    <source>
        <dbReference type="ARBA" id="ARBA00022729"/>
    </source>
</evidence>
<organism evidence="5 7">
    <name type="scientific">Salinicoccus halodurans</name>
    <dbReference type="NCBI Taxonomy" id="407035"/>
    <lineage>
        <taxon>Bacteria</taxon>
        <taxon>Bacillati</taxon>
        <taxon>Bacillota</taxon>
        <taxon>Bacilli</taxon>
        <taxon>Bacillales</taxon>
        <taxon>Staphylococcaceae</taxon>
        <taxon>Salinicoccus</taxon>
    </lineage>
</organism>
<reference evidence="5 7" key="3">
    <citation type="submission" date="2016-10" db="EMBL/GenBank/DDBJ databases">
        <authorList>
            <person name="Varghese N."/>
            <person name="Submissions S."/>
        </authorList>
    </citation>
    <scope>NUCLEOTIDE SEQUENCE [LARGE SCALE GENOMIC DNA]</scope>
    <source>
        <strain evidence="5 7">CGMCC 1.6501</strain>
    </source>
</reference>
<dbReference type="Proteomes" id="UP000183090">
    <property type="component" value="Unassembled WGS sequence"/>
</dbReference>
<evidence type="ECO:0000313" key="6">
    <source>
        <dbReference type="Proteomes" id="UP000034029"/>
    </source>
</evidence>
<evidence type="ECO:0000313" key="4">
    <source>
        <dbReference type="EMBL" id="AKG73258.1"/>
    </source>
</evidence>
<evidence type="ECO:0000256" key="2">
    <source>
        <dbReference type="SAM" id="MobiDB-lite"/>
    </source>
</evidence>
<accession>A0A0F7HI84</accession>
<evidence type="ECO:0000313" key="5">
    <source>
        <dbReference type="EMBL" id="SFK83218.1"/>
    </source>
</evidence>
<dbReference type="KEGG" id="shv:AAT16_02920"/>
<feature type="signal peptide" evidence="3">
    <location>
        <begin position="1"/>
        <end position="21"/>
    </location>
</feature>
<sequence>MKKYFGILSTLILILILGACSDSNESEGETTEENTDEETAEDANDEASADSESEDGEIHEIGDTVEVESFEWEIPYEVTVNSFEQAQEYDGEPMDSFVMNAGESHFLGVVNVTVKNIADEPIVIGEYVHPDIVQGGEMGGEQFIFDVSEEDLSQELQPGEEATFDLVYIMTDAIESDYYELKFENGAPTEQSYKLPLE</sequence>
<dbReference type="PROSITE" id="PS51257">
    <property type="entry name" value="PROKAR_LIPOPROTEIN"/>
    <property type="match status" value="1"/>
</dbReference>
<reference evidence="6" key="2">
    <citation type="submission" date="2015-04" db="EMBL/GenBank/DDBJ databases">
        <title>Complete genome sequence of Salinicoccus halodurans strain H3B36, isolated from the Qaidam basin of China.</title>
        <authorList>
            <person name="Ma Y."/>
            <person name="Jiang K."/>
            <person name="Xue Y."/>
        </authorList>
    </citation>
    <scope>NUCLEOTIDE SEQUENCE [LARGE SCALE GENOMIC DNA]</scope>
    <source>
        <strain evidence="6">H3B36</strain>
    </source>
</reference>
<dbReference type="EMBL" id="FOTB01000004">
    <property type="protein sequence ID" value="SFK83218.1"/>
    <property type="molecule type" value="Genomic_DNA"/>
</dbReference>
<dbReference type="Proteomes" id="UP000034029">
    <property type="component" value="Chromosome"/>
</dbReference>
<proteinExistence type="predicted"/>
<protein>
    <submittedName>
        <fullName evidence="5">Uncharacterized protein</fullName>
    </submittedName>
</protein>
<dbReference type="OrthoDB" id="2418171at2"/>
<dbReference type="InterPro" id="IPR029050">
    <property type="entry name" value="Immunoprotect_excell_Ig-like"/>
</dbReference>
<dbReference type="AlphaFoldDB" id="A0A0F7HI84"/>
<feature type="chain" id="PRO_5043590335" evidence="3">
    <location>
        <begin position="22"/>
        <end position="198"/>
    </location>
</feature>
<dbReference type="RefSeq" id="WP_046789449.1">
    <property type="nucleotide sequence ID" value="NZ_CP011366.1"/>
</dbReference>
<dbReference type="Gene3D" id="2.60.40.1240">
    <property type="match status" value="1"/>
</dbReference>
<keyword evidence="6" id="KW-1185">Reference proteome</keyword>
<dbReference type="EMBL" id="CP011366">
    <property type="protein sequence ID" value="AKG73258.1"/>
    <property type="molecule type" value="Genomic_DNA"/>
</dbReference>
<evidence type="ECO:0000313" key="7">
    <source>
        <dbReference type="Proteomes" id="UP000183090"/>
    </source>
</evidence>
<name>A0A0F7HI84_9STAP</name>